<proteinExistence type="inferred from homology"/>
<accession>A0A6G8AW70</accession>
<name>A0A6G8AW70_9ENTE</name>
<comment type="catalytic activity">
    <reaction evidence="1">
        <text>chorismate = isochorismate</text>
        <dbReference type="Rhea" id="RHEA:18985"/>
        <dbReference type="ChEBI" id="CHEBI:29748"/>
        <dbReference type="ChEBI" id="CHEBI:29780"/>
        <dbReference type="EC" id="5.4.4.2"/>
    </reaction>
</comment>
<dbReference type="EC" id="5.4.4.2" evidence="3"/>
<dbReference type="Gene3D" id="3.60.120.10">
    <property type="entry name" value="Anthranilate synthase"/>
    <property type="match status" value="1"/>
</dbReference>
<dbReference type="PANTHER" id="PTHR42839">
    <property type="entry name" value="ISOCHORISMATE SYNTHASE ENTC"/>
    <property type="match status" value="1"/>
</dbReference>
<dbReference type="Proteomes" id="UP000501747">
    <property type="component" value="Chromosome"/>
</dbReference>
<dbReference type="RefSeq" id="WP_166035373.1">
    <property type="nucleotide sequence ID" value="NZ_CP049887.1"/>
</dbReference>
<feature type="domain" description="Chorismate-utilising enzyme C-terminal" evidence="6">
    <location>
        <begin position="177"/>
        <end position="431"/>
    </location>
</feature>
<evidence type="ECO:0000259" key="6">
    <source>
        <dbReference type="Pfam" id="PF00425"/>
    </source>
</evidence>
<evidence type="ECO:0000313" key="7">
    <source>
        <dbReference type="EMBL" id="QIL49247.1"/>
    </source>
</evidence>
<dbReference type="GO" id="GO:0008909">
    <property type="term" value="F:isochorismate synthase activity"/>
    <property type="evidence" value="ECO:0007669"/>
    <property type="project" value="UniProtKB-EC"/>
</dbReference>
<dbReference type="SUPFAM" id="SSF56322">
    <property type="entry name" value="ADC synthase"/>
    <property type="match status" value="1"/>
</dbReference>
<dbReference type="InterPro" id="IPR004561">
    <property type="entry name" value="IsoChor_synthase"/>
</dbReference>
<dbReference type="KEGG" id="vhy:G7082_12470"/>
<evidence type="ECO:0000256" key="2">
    <source>
        <dbReference type="ARBA" id="ARBA00005297"/>
    </source>
</evidence>
<dbReference type="Pfam" id="PF00425">
    <property type="entry name" value="Chorismate_bind"/>
    <property type="match status" value="1"/>
</dbReference>
<dbReference type="InterPro" id="IPR015890">
    <property type="entry name" value="Chorismate_C"/>
</dbReference>
<gene>
    <name evidence="7" type="ORF">G7082_12470</name>
</gene>
<organism evidence="7 8">
    <name type="scientific">Vagococcus hydrophili</name>
    <dbReference type="NCBI Taxonomy" id="2714947"/>
    <lineage>
        <taxon>Bacteria</taxon>
        <taxon>Bacillati</taxon>
        <taxon>Bacillota</taxon>
        <taxon>Bacilli</taxon>
        <taxon>Lactobacillales</taxon>
        <taxon>Enterococcaceae</taxon>
        <taxon>Vagococcus</taxon>
    </lineage>
</organism>
<evidence type="ECO:0000313" key="8">
    <source>
        <dbReference type="Proteomes" id="UP000501747"/>
    </source>
</evidence>
<dbReference type="InterPro" id="IPR005801">
    <property type="entry name" value="ADC_synthase"/>
</dbReference>
<protein>
    <recommendedName>
        <fullName evidence="3">isochorismate synthase</fullName>
        <ecNumber evidence="3">5.4.4.2</ecNumber>
    </recommendedName>
    <alternativeName>
        <fullName evidence="5">Isochorismate mutase</fullName>
    </alternativeName>
</protein>
<dbReference type="EMBL" id="CP049887">
    <property type="protein sequence ID" value="QIL49247.1"/>
    <property type="molecule type" value="Genomic_DNA"/>
</dbReference>
<keyword evidence="8" id="KW-1185">Reference proteome</keyword>
<evidence type="ECO:0000256" key="1">
    <source>
        <dbReference type="ARBA" id="ARBA00000799"/>
    </source>
</evidence>
<dbReference type="PANTHER" id="PTHR42839:SF1">
    <property type="entry name" value="ISOCHORISMATE SYNTHASE MENF"/>
    <property type="match status" value="1"/>
</dbReference>
<reference evidence="7 8" key="1">
    <citation type="submission" date="2020-03" db="EMBL/GenBank/DDBJ databases">
        <title>Vagococcus sp. nov., isolated from beetles.</title>
        <authorList>
            <person name="Hyun D.-W."/>
            <person name="Bae J.-W."/>
        </authorList>
    </citation>
    <scope>NUCLEOTIDE SEQUENCE [LARGE SCALE GENOMIC DNA]</scope>
    <source>
        <strain evidence="7 8">HDW17B</strain>
    </source>
</reference>
<dbReference type="NCBIfam" id="TIGR00543">
    <property type="entry name" value="isochor_syn"/>
    <property type="match status" value="1"/>
</dbReference>
<dbReference type="GO" id="GO:0009697">
    <property type="term" value="P:salicylic acid biosynthetic process"/>
    <property type="evidence" value="ECO:0007669"/>
    <property type="project" value="TreeGrafter"/>
</dbReference>
<comment type="similarity">
    <text evidence="2">Belongs to the isochorismate synthase family.</text>
</comment>
<evidence type="ECO:0000256" key="4">
    <source>
        <dbReference type="ARBA" id="ARBA00023235"/>
    </source>
</evidence>
<sequence>MNKDLINFKLPEELKNKKIGEPTLISWVFPIEASSLISDYERTSGYYNEHFYFEKAVDQSSIYGIGEIVETFSSILTNATVAMTGPVELSSGLFDEKTNNTANWGNLDQSVSYLPKIIRTEKHLKQWVTINIVVKSNDDLRDVWVENMKELNVFFEIENTVNSLPTNILMKEELKVSEWLKTVSDCVAHLKESETLDKIVLARQLKVTTEKNIQPIDVLKKLRREQPDTYRFVVAKNQTYFIGATPERLLQATKEEFATVCVAGSIKRGKNAEEDFKLGTELLNDQKNVMEHHYVVKWLQEEMSQLTTSLEDNIPVSLLKNRDIQHLFLPIRGQRKSGISFLDGIKELHPSPALGGLPKEEATKWIREHEYYARGLYGGPLGWRNIVEDTGEMVVGIRSGIITGNTAILYAGCGIVEASIPELEREETKVKFQPMLRALGDEINE</sequence>
<dbReference type="AlphaFoldDB" id="A0A6G8AW70"/>
<evidence type="ECO:0000256" key="5">
    <source>
        <dbReference type="ARBA" id="ARBA00041564"/>
    </source>
</evidence>
<keyword evidence="4 7" id="KW-0413">Isomerase</keyword>
<evidence type="ECO:0000256" key="3">
    <source>
        <dbReference type="ARBA" id="ARBA00012824"/>
    </source>
</evidence>